<organism evidence="1 2">
    <name type="scientific">Mycena albidolilacea</name>
    <dbReference type="NCBI Taxonomy" id="1033008"/>
    <lineage>
        <taxon>Eukaryota</taxon>
        <taxon>Fungi</taxon>
        <taxon>Dikarya</taxon>
        <taxon>Basidiomycota</taxon>
        <taxon>Agaricomycotina</taxon>
        <taxon>Agaricomycetes</taxon>
        <taxon>Agaricomycetidae</taxon>
        <taxon>Agaricales</taxon>
        <taxon>Marasmiineae</taxon>
        <taxon>Mycenaceae</taxon>
        <taxon>Mycena</taxon>
    </lineage>
</organism>
<evidence type="ECO:0000313" key="2">
    <source>
        <dbReference type="Proteomes" id="UP001218218"/>
    </source>
</evidence>
<sequence length="256" mass="29292">MPSSARKDVVQVIGIQKVPSHLSKEAFKTKYETLIDELLALTQFKENLLKVELVHIEPLRTFREPNASPLLPVFTNPRFDQYPASFGIPSREPIVAARAVAKSAENLIAVQKTMVPRASGASAFCVDIIQKFEDDSRVAPKDRVHFIRIHKVPQHISKEKYGTRFIKFFENYSDVPMIRKNLWLPNSAVDDYIHRVGYPPPETAFTTHIELETWENVVDFQNEESFKPVLAAKRDFDFNTNANVFTADLITKFEKS</sequence>
<gene>
    <name evidence="1" type="ORF">DFH08DRAFT_938736</name>
</gene>
<comment type="caution">
    <text evidence="1">The sequence shown here is derived from an EMBL/GenBank/DDBJ whole genome shotgun (WGS) entry which is preliminary data.</text>
</comment>
<proteinExistence type="predicted"/>
<name>A0AAD6ZUC3_9AGAR</name>
<protein>
    <submittedName>
        <fullName evidence="1">Uncharacterized protein</fullName>
    </submittedName>
</protein>
<reference evidence="1" key="1">
    <citation type="submission" date="2023-03" db="EMBL/GenBank/DDBJ databases">
        <title>Massive genome expansion in bonnet fungi (Mycena s.s.) driven by repeated elements and novel gene families across ecological guilds.</title>
        <authorList>
            <consortium name="Lawrence Berkeley National Laboratory"/>
            <person name="Harder C.B."/>
            <person name="Miyauchi S."/>
            <person name="Viragh M."/>
            <person name="Kuo A."/>
            <person name="Thoen E."/>
            <person name="Andreopoulos B."/>
            <person name="Lu D."/>
            <person name="Skrede I."/>
            <person name="Drula E."/>
            <person name="Henrissat B."/>
            <person name="Morin E."/>
            <person name="Kohler A."/>
            <person name="Barry K."/>
            <person name="LaButti K."/>
            <person name="Morin E."/>
            <person name="Salamov A."/>
            <person name="Lipzen A."/>
            <person name="Mereny Z."/>
            <person name="Hegedus B."/>
            <person name="Baldrian P."/>
            <person name="Stursova M."/>
            <person name="Weitz H."/>
            <person name="Taylor A."/>
            <person name="Grigoriev I.V."/>
            <person name="Nagy L.G."/>
            <person name="Martin F."/>
            <person name="Kauserud H."/>
        </authorList>
    </citation>
    <scope>NUCLEOTIDE SEQUENCE</scope>
    <source>
        <strain evidence="1">CBHHK002</strain>
    </source>
</reference>
<evidence type="ECO:0000313" key="1">
    <source>
        <dbReference type="EMBL" id="KAJ7339919.1"/>
    </source>
</evidence>
<dbReference type="Proteomes" id="UP001218218">
    <property type="component" value="Unassembled WGS sequence"/>
</dbReference>
<keyword evidence="2" id="KW-1185">Reference proteome</keyword>
<accession>A0AAD6ZUC3</accession>
<dbReference type="AlphaFoldDB" id="A0AAD6ZUC3"/>
<dbReference type="EMBL" id="JARIHO010000027">
    <property type="protein sequence ID" value="KAJ7339919.1"/>
    <property type="molecule type" value="Genomic_DNA"/>
</dbReference>